<keyword evidence="2" id="KW-0813">Transport</keyword>
<comment type="caution">
    <text evidence="8">The sequence shown here is derived from an EMBL/GenBank/DDBJ whole genome shotgun (WGS) entry which is preliminary data.</text>
</comment>
<dbReference type="EMBL" id="QLYR01000004">
    <property type="protein sequence ID" value="RAQ28774.1"/>
    <property type="molecule type" value="Genomic_DNA"/>
</dbReference>
<accession>A0A328UHT3</accession>
<feature type="transmembrane region" description="Helical" evidence="7">
    <location>
        <begin position="130"/>
        <end position="153"/>
    </location>
</feature>
<keyword evidence="9" id="KW-1185">Reference proteome</keyword>
<dbReference type="PANTHER" id="PTHR30335">
    <property type="entry name" value="INTEGRAL MEMBRANE PROTEIN OF SOXR-REDUCING COMPLEX"/>
    <property type="match status" value="1"/>
</dbReference>
<reference evidence="8 9" key="1">
    <citation type="submission" date="2018-06" db="EMBL/GenBank/DDBJ databases">
        <title>Noncontiguous genome sequence of Ruminococcaceae bacterium ASD2818.</title>
        <authorList>
            <person name="Chaplin A.V."/>
            <person name="Sokolova S.R."/>
            <person name="Kochetkova T.O."/>
            <person name="Goltsov A.Y."/>
            <person name="Trofimov D.Y."/>
            <person name="Efimov B.A."/>
        </authorList>
    </citation>
    <scope>NUCLEOTIDE SEQUENCE [LARGE SCALE GENOMIC DNA]</scope>
    <source>
        <strain evidence="8 9">ASD2818</strain>
    </source>
</reference>
<dbReference type="PANTHER" id="PTHR30335:SF0">
    <property type="entry name" value="ION-TRANSLOCATING OXIDOREDUCTASE COMPLEX SUBUNIT A"/>
    <property type="match status" value="1"/>
</dbReference>
<evidence type="ECO:0000256" key="6">
    <source>
        <dbReference type="ARBA" id="ARBA00023136"/>
    </source>
</evidence>
<keyword evidence="5 7" id="KW-1133">Transmembrane helix</keyword>
<feature type="transmembrane region" description="Helical" evidence="7">
    <location>
        <begin position="42"/>
        <end position="61"/>
    </location>
</feature>
<feature type="transmembrane region" description="Helical" evidence="7">
    <location>
        <begin position="6"/>
        <end position="30"/>
    </location>
</feature>
<evidence type="ECO:0000313" key="9">
    <source>
        <dbReference type="Proteomes" id="UP000249377"/>
    </source>
</evidence>
<evidence type="ECO:0008006" key="10">
    <source>
        <dbReference type="Google" id="ProtNLM"/>
    </source>
</evidence>
<sequence>MNWMDIPLFAFLALGAENVLFTGGAGLSRAMRAARRPGLTRWYALFVTLFGAAVMELSVLVNPLLEFTPLPGLFRPAVFALLCALLYAAAAALLRRFRPSFYRRVSPVLSPAAINCVVLSLPFYQSSLAAGTLAALGFALGTGLSFLAASVVLRELLANSRRRGVPEAFRGTPLMLLAIGLISLAFLGFRGI</sequence>
<dbReference type="GO" id="GO:0005886">
    <property type="term" value="C:plasma membrane"/>
    <property type="evidence" value="ECO:0007669"/>
    <property type="project" value="TreeGrafter"/>
</dbReference>
<dbReference type="Pfam" id="PF02508">
    <property type="entry name" value="Rnf-Nqr"/>
    <property type="match status" value="1"/>
</dbReference>
<evidence type="ECO:0000256" key="5">
    <source>
        <dbReference type="ARBA" id="ARBA00022989"/>
    </source>
</evidence>
<protein>
    <recommendedName>
        <fullName evidence="10">Electron transport complex protein RnfA</fullName>
    </recommendedName>
</protein>
<proteinExistence type="predicted"/>
<feature type="transmembrane region" description="Helical" evidence="7">
    <location>
        <begin position="174"/>
        <end position="191"/>
    </location>
</feature>
<keyword evidence="4" id="KW-1278">Translocase</keyword>
<name>A0A328UHT3_9FIRM</name>
<dbReference type="RefSeq" id="WP_112332696.1">
    <property type="nucleotide sequence ID" value="NZ_QLYR01000004.1"/>
</dbReference>
<dbReference type="InterPro" id="IPR050133">
    <property type="entry name" value="NqrDE/RnfAE_oxidrdctase"/>
</dbReference>
<evidence type="ECO:0000256" key="3">
    <source>
        <dbReference type="ARBA" id="ARBA00022692"/>
    </source>
</evidence>
<feature type="transmembrane region" description="Helical" evidence="7">
    <location>
        <begin position="73"/>
        <end position="94"/>
    </location>
</feature>
<organism evidence="8 9">
    <name type="scientific">Hydrogeniiclostridium mannosilyticum</name>
    <dbReference type="NCBI Taxonomy" id="2764322"/>
    <lineage>
        <taxon>Bacteria</taxon>
        <taxon>Bacillati</taxon>
        <taxon>Bacillota</taxon>
        <taxon>Clostridia</taxon>
        <taxon>Eubacteriales</taxon>
        <taxon>Acutalibacteraceae</taxon>
        <taxon>Hydrogeniiclostridium</taxon>
    </lineage>
</organism>
<evidence type="ECO:0000256" key="7">
    <source>
        <dbReference type="SAM" id="Phobius"/>
    </source>
</evidence>
<evidence type="ECO:0000256" key="1">
    <source>
        <dbReference type="ARBA" id="ARBA00004127"/>
    </source>
</evidence>
<evidence type="ECO:0000256" key="4">
    <source>
        <dbReference type="ARBA" id="ARBA00022967"/>
    </source>
</evidence>
<keyword evidence="3 7" id="KW-0812">Transmembrane</keyword>
<keyword evidence="6 7" id="KW-0472">Membrane</keyword>
<dbReference type="InterPro" id="IPR003667">
    <property type="entry name" value="NqrDE/RnfAE"/>
</dbReference>
<dbReference type="GO" id="GO:0012505">
    <property type="term" value="C:endomembrane system"/>
    <property type="evidence" value="ECO:0007669"/>
    <property type="project" value="UniProtKB-SubCell"/>
</dbReference>
<gene>
    <name evidence="8" type="ORF">DPQ25_08265</name>
</gene>
<dbReference type="AlphaFoldDB" id="A0A328UHT3"/>
<evidence type="ECO:0000256" key="2">
    <source>
        <dbReference type="ARBA" id="ARBA00022448"/>
    </source>
</evidence>
<comment type="subcellular location">
    <subcellularLocation>
        <location evidence="1">Endomembrane system</location>
        <topology evidence="1">Multi-pass membrane protein</topology>
    </subcellularLocation>
</comment>
<evidence type="ECO:0000313" key="8">
    <source>
        <dbReference type="EMBL" id="RAQ28774.1"/>
    </source>
</evidence>
<dbReference type="Proteomes" id="UP000249377">
    <property type="component" value="Unassembled WGS sequence"/>
</dbReference>